<protein>
    <recommendedName>
        <fullName evidence="1">Protein furry C-terminal domain-containing protein</fullName>
    </recommendedName>
</protein>
<accession>A0A7R9C439</accession>
<gene>
    <name evidence="2" type="ORF">NMOB1V02_LOCUS13260</name>
</gene>
<dbReference type="InterPro" id="IPR045842">
    <property type="entry name" value="Fry_C"/>
</dbReference>
<name>A0A7R9C439_9CRUS</name>
<keyword evidence="3" id="KW-1185">Reference proteome</keyword>
<reference evidence="2" key="1">
    <citation type="submission" date="2020-11" db="EMBL/GenBank/DDBJ databases">
        <authorList>
            <person name="Tran Van P."/>
        </authorList>
    </citation>
    <scope>NUCLEOTIDE SEQUENCE</scope>
</reference>
<dbReference type="OrthoDB" id="6379626at2759"/>
<feature type="non-terminal residue" evidence="2">
    <location>
        <position position="130"/>
    </location>
</feature>
<organism evidence="2">
    <name type="scientific">Notodromas monacha</name>
    <dbReference type="NCBI Taxonomy" id="399045"/>
    <lineage>
        <taxon>Eukaryota</taxon>
        <taxon>Metazoa</taxon>
        <taxon>Ecdysozoa</taxon>
        <taxon>Arthropoda</taxon>
        <taxon>Crustacea</taxon>
        <taxon>Oligostraca</taxon>
        <taxon>Ostracoda</taxon>
        <taxon>Podocopa</taxon>
        <taxon>Podocopida</taxon>
        <taxon>Cypridocopina</taxon>
        <taxon>Cypridoidea</taxon>
        <taxon>Cyprididae</taxon>
        <taxon>Notodromas</taxon>
    </lineage>
</organism>
<feature type="domain" description="Protein furry C-terminal" evidence="1">
    <location>
        <begin position="2"/>
        <end position="84"/>
    </location>
</feature>
<dbReference type="AlphaFoldDB" id="A0A7R9C439"/>
<dbReference type="Pfam" id="PF19421">
    <property type="entry name" value="Fry_C"/>
    <property type="match status" value="1"/>
</dbReference>
<evidence type="ECO:0000313" key="3">
    <source>
        <dbReference type="Proteomes" id="UP000678499"/>
    </source>
</evidence>
<sequence length="130" mass="14878">AKFNVLEIHEHFETFLDKREHAIECLEGVRSSLKLQALGEEPQIPGASLIYMQDHQMDLSKAVNRLGFQLVSIWDSFTKLIASLYPYLVPNCRSIWDDAKEVRREMCAAMEAAESGVGFPDFDWTDEGKR</sequence>
<feature type="non-terminal residue" evidence="2">
    <location>
        <position position="1"/>
    </location>
</feature>
<evidence type="ECO:0000259" key="1">
    <source>
        <dbReference type="Pfam" id="PF19421"/>
    </source>
</evidence>
<dbReference type="Proteomes" id="UP000678499">
    <property type="component" value="Unassembled WGS sequence"/>
</dbReference>
<proteinExistence type="predicted"/>
<evidence type="ECO:0000313" key="2">
    <source>
        <dbReference type="EMBL" id="CAD7285658.1"/>
    </source>
</evidence>
<dbReference type="EMBL" id="CAJPEX010019031">
    <property type="protein sequence ID" value="CAG0925810.1"/>
    <property type="molecule type" value="Genomic_DNA"/>
</dbReference>
<dbReference type="EMBL" id="OA901068">
    <property type="protein sequence ID" value="CAD7285658.1"/>
    <property type="molecule type" value="Genomic_DNA"/>
</dbReference>